<proteinExistence type="predicted"/>
<gene>
    <name evidence="2" type="ORF">K458DRAFT_398693</name>
</gene>
<reference evidence="2" key="1">
    <citation type="journal article" date="2020" name="Stud. Mycol.">
        <title>101 Dothideomycetes genomes: a test case for predicting lifestyles and emergence of pathogens.</title>
        <authorList>
            <person name="Haridas S."/>
            <person name="Albert R."/>
            <person name="Binder M."/>
            <person name="Bloem J."/>
            <person name="Labutti K."/>
            <person name="Salamov A."/>
            <person name="Andreopoulos B."/>
            <person name="Baker S."/>
            <person name="Barry K."/>
            <person name="Bills G."/>
            <person name="Bluhm B."/>
            <person name="Cannon C."/>
            <person name="Castanera R."/>
            <person name="Culley D."/>
            <person name="Daum C."/>
            <person name="Ezra D."/>
            <person name="Gonzalez J."/>
            <person name="Henrissat B."/>
            <person name="Kuo A."/>
            <person name="Liang C."/>
            <person name="Lipzen A."/>
            <person name="Lutzoni F."/>
            <person name="Magnuson J."/>
            <person name="Mondo S."/>
            <person name="Nolan M."/>
            <person name="Ohm R."/>
            <person name="Pangilinan J."/>
            <person name="Park H.-J."/>
            <person name="Ramirez L."/>
            <person name="Alfaro M."/>
            <person name="Sun H."/>
            <person name="Tritt A."/>
            <person name="Yoshinaga Y."/>
            <person name="Zwiers L.-H."/>
            <person name="Turgeon B."/>
            <person name="Goodwin S."/>
            <person name="Spatafora J."/>
            <person name="Crous P."/>
            <person name="Grigoriev I."/>
        </authorList>
    </citation>
    <scope>NUCLEOTIDE SEQUENCE</scope>
    <source>
        <strain evidence="2">CBS 122367</strain>
    </source>
</reference>
<keyword evidence="3" id="KW-1185">Reference proteome</keyword>
<protein>
    <submittedName>
        <fullName evidence="2">Uncharacterized protein</fullName>
    </submittedName>
</protein>
<name>A0A6G1JKL5_9PLEO</name>
<evidence type="ECO:0000313" key="2">
    <source>
        <dbReference type="EMBL" id="KAF2690693.1"/>
    </source>
</evidence>
<dbReference type="EMBL" id="MU005570">
    <property type="protein sequence ID" value="KAF2690693.1"/>
    <property type="molecule type" value="Genomic_DNA"/>
</dbReference>
<feature type="compositionally biased region" description="Polar residues" evidence="1">
    <location>
        <begin position="33"/>
        <end position="49"/>
    </location>
</feature>
<feature type="compositionally biased region" description="Low complexity" evidence="1">
    <location>
        <begin position="1"/>
        <end position="16"/>
    </location>
</feature>
<organism evidence="2 3">
    <name type="scientific">Lentithecium fluviatile CBS 122367</name>
    <dbReference type="NCBI Taxonomy" id="1168545"/>
    <lineage>
        <taxon>Eukaryota</taxon>
        <taxon>Fungi</taxon>
        <taxon>Dikarya</taxon>
        <taxon>Ascomycota</taxon>
        <taxon>Pezizomycotina</taxon>
        <taxon>Dothideomycetes</taxon>
        <taxon>Pleosporomycetidae</taxon>
        <taxon>Pleosporales</taxon>
        <taxon>Massarineae</taxon>
        <taxon>Lentitheciaceae</taxon>
        <taxon>Lentithecium</taxon>
    </lineage>
</organism>
<dbReference type="AlphaFoldDB" id="A0A6G1JKL5"/>
<feature type="region of interest" description="Disordered" evidence="1">
    <location>
        <begin position="1"/>
        <end position="60"/>
    </location>
</feature>
<feature type="compositionally biased region" description="Pro residues" evidence="1">
    <location>
        <begin position="50"/>
        <end position="60"/>
    </location>
</feature>
<evidence type="ECO:0000313" key="3">
    <source>
        <dbReference type="Proteomes" id="UP000799291"/>
    </source>
</evidence>
<accession>A0A6G1JKL5</accession>
<sequence length="220" mass="24995">MPNSNSNTNTNTNTNRPDPRNPSTPPLSLYTHPRTTPQHYRNPWAQTRFPSPPPRRSPPSPPCLPYLLNESITFIDGTDVYILPWDYYRTWDDMCGLLWELGYDPAYVLDGNGNGEGLVLWARKESWGWERACSESFLTLRWEAWGHPQAYLRKFCGRGNFFFHSPTMMLYRSPAVSLRERDFIKSNIPAGAPKLIKRRTMSALPSSTAVSSGVISVPSG</sequence>
<evidence type="ECO:0000256" key="1">
    <source>
        <dbReference type="SAM" id="MobiDB-lite"/>
    </source>
</evidence>
<dbReference type="Proteomes" id="UP000799291">
    <property type="component" value="Unassembled WGS sequence"/>
</dbReference>